<evidence type="ECO:0008006" key="2">
    <source>
        <dbReference type="Google" id="ProtNLM"/>
    </source>
</evidence>
<gene>
    <name evidence="1" type="ORF">LCGC14_1660030</name>
</gene>
<proteinExistence type="predicted"/>
<organism evidence="1">
    <name type="scientific">marine sediment metagenome</name>
    <dbReference type="NCBI Taxonomy" id="412755"/>
    <lineage>
        <taxon>unclassified sequences</taxon>
        <taxon>metagenomes</taxon>
        <taxon>ecological metagenomes</taxon>
    </lineage>
</organism>
<protein>
    <recommendedName>
        <fullName evidence="2">Lipoprotein</fullName>
    </recommendedName>
</protein>
<dbReference type="AlphaFoldDB" id="A0A0F9HUF4"/>
<dbReference type="PROSITE" id="PS51257">
    <property type="entry name" value="PROKAR_LIPOPROTEIN"/>
    <property type="match status" value="1"/>
</dbReference>
<name>A0A0F9HUF4_9ZZZZ</name>
<sequence>MRRIFISIIILILLSGCATIQRKYSVENNIFTSSYPHMILKIDPSLKYVGRDTNDKIGEYSGLTIRSMPIEFTTFVFKDTTSDKLLLILYIRLKEEGAYWLGSPSLYNKNTDIVLKWGKKQIGNRYWRYVITARDIRKFNIFGNKLSDSLHNHYIVGTIGRTVTDNTQMIIAYAESIESTGFTYEEWNKYRLLDKQREFLNGFVNRALNSVEIVK</sequence>
<comment type="caution">
    <text evidence="1">The sequence shown here is derived from an EMBL/GenBank/DDBJ whole genome shotgun (WGS) entry which is preliminary data.</text>
</comment>
<evidence type="ECO:0000313" key="1">
    <source>
        <dbReference type="EMBL" id="KKM19011.1"/>
    </source>
</evidence>
<accession>A0A0F9HUF4</accession>
<reference evidence="1" key="1">
    <citation type="journal article" date="2015" name="Nature">
        <title>Complex archaea that bridge the gap between prokaryotes and eukaryotes.</title>
        <authorList>
            <person name="Spang A."/>
            <person name="Saw J.H."/>
            <person name="Jorgensen S.L."/>
            <person name="Zaremba-Niedzwiedzka K."/>
            <person name="Martijn J."/>
            <person name="Lind A.E."/>
            <person name="van Eijk R."/>
            <person name="Schleper C."/>
            <person name="Guy L."/>
            <person name="Ettema T.J."/>
        </authorList>
    </citation>
    <scope>NUCLEOTIDE SEQUENCE</scope>
</reference>
<dbReference type="EMBL" id="LAZR01014091">
    <property type="protein sequence ID" value="KKM19011.1"/>
    <property type="molecule type" value="Genomic_DNA"/>
</dbReference>